<dbReference type="GeneID" id="10359822"/>
<reference evidence="1 2" key="1">
    <citation type="journal article" date="2011" name="J. Bacteriol.">
        <title>Complete genome sequence of the thermoacidophilic crenarchaeon Thermoproteus uzoniensis 768-20.</title>
        <authorList>
            <person name="Mardanov A.V."/>
            <person name="Gumerov V.M."/>
            <person name="Beletsky A.V."/>
            <person name="Prokofeva M.I."/>
            <person name="Bonch-Osmolovskaya E.A."/>
            <person name="Ravin N.V."/>
            <person name="Skryabin K.G."/>
        </authorList>
    </citation>
    <scope>NUCLEOTIDE SEQUENCE [LARGE SCALE GENOMIC DNA]</scope>
    <source>
        <strain evidence="1 2">768-20</strain>
    </source>
</reference>
<dbReference type="RefSeq" id="WP_013679109.1">
    <property type="nucleotide sequence ID" value="NC_015315.1"/>
</dbReference>
<protein>
    <recommendedName>
        <fullName evidence="3">Transcriptional regulator</fullName>
    </recommendedName>
</protein>
<evidence type="ECO:0000313" key="1">
    <source>
        <dbReference type="EMBL" id="AEA11773.1"/>
    </source>
</evidence>
<dbReference type="SUPFAM" id="SSF46785">
    <property type="entry name" value="Winged helix' DNA-binding domain"/>
    <property type="match status" value="1"/>
</dbReference>
<dbReference type="InterPro" id="IPR036390">
    <property type="entry name" value="WH_DNA-bd_sf"/>
</dbReference>
<name>F2L2A8_THEU7</name>
<reference key="2">
    <citation type="submission" date="2011-03" db="EMBL/GenBank/DDBJ databases">
        <title>Complete genome sequence of the thermoacidophilic crenarchaeon Thermoproteus uzoniensis 768-20.</title>
        <authorList>
            <person name="Mardanov A.V."/>
            <person name="Gumerov V.M."/>
            <person name="Beletsky A.V."/>
            <person name="Prokofeva M.I."/>
            <person name="Bonch-Osmolovskaya E.A."/>
            <person name="Ravin N.V."/>
            <person name="Skryabin K.G."/>
        </authorList>
    </citation>
    <scope>NUCLEOTIDE SEQUENCE</scope>
    <source>
        <strain>768-20</strain>
    </source>
</reference>
<evidence type="ECO:0008006" key="3">
    <source>
        <dbReference type="Google" id="ProtNLM"/>
    </source>
</evidence>
<dbReference type="KEGG" id="tuz:TUZN_0275"/>
<dbReference type="HOGENOM" id="CLU_1444747_0_0_2"/>
<dbReference type="InterPro" id="IPR036388">
    <property type="entry name" value="WH-like_DNA-bd_sf"/>
</dbReference>
<dbReference type="eggNOG" id="arCOG00747">
    <property type="taxonomic scope" value="Archaea"/>
</dbReference>
<sequence length="187" mass="21565">MSALLERLNVKLDEKELRILLGIITSEPTTAYKVAVDNRMHFSYVYKKLESFEREELVAYFCEPGNGRKLYYVLPKGILALMAYEALSPRMAADKLRDRWNLKDFSDEEVLELADIFLKNYRPGTPVNDAVMSAYVLYTRYLAGELNARNRAVLNKFFRRAFEALIGLIGEECLQKCGQDIAARDYI</sequence>
<gene>
    <name evidence="1" type="ordered locus">TUZN_0275</name>
</gene>
<proteinExistence type="predicted"/>
<evidence type="ECO:0000313" key="2">
    <source>
        <dbReference type="Proteomes" id="UP000008138"/>
    </source>
</evidence>
<dbReference type="STRING" id="999630.TUZN_0275"/>
<dbReference type="EMBL" id="CP002590">
    <property type="protein sequence ID" value="AEA11773.1"/>
    <property type="molecule type" value="Genomic_DNA"/>
</dbReference>
<keyword evidence="2" id="KW-1185">Reference proteome</keyword>
<dbReference type="OrthoDB" id="24453at2157"/>
<accession>F2L2A8</accession>
<dbReference type="AlphaFoldDB" id="F2L2A8"/>
<organism evidence="1 2">
    <name type="scientific">Thermoproteus uzoniensis (strain 768-20)</name>
    <dbReference type="NCBI Taxonomy" id="999630"/>
    <lineage>
        <taxon>Archaea</taxon>
        <taxon>Thermoproteota</taxon>
        <taxon>Thermoprotei</taxon>
        <taxon>Thermoproteales</taxon>
        <taxon>Thermoproteaceae</taxon>
        <taxon>Thermoproteus</taxon>
    </lineage>
</organism>
<dbReference type="Proteomes" id="UP000008138">
    <property type="component" value="Chromosome"/>
</dbReference>
<dbReference type="Gene3D" id="1.10.10.10">
    <property type="entry name" value="Winged helix-like DNA-binding domain superfamily/Winged helix DNA-binding domain"/>
    <property type="match status" value="1"/>
</dbReference>